<sequence>MPTCLTCQSCNLKSDPAMARLGWGHCEKDTQAGKFRAFEREIECDKFERLSQDLVDKRVQWASRR</sequence>
<name>A0A3G8H324_9BURK</name>
<gene>
    <name evidence="1" type="ORF">EHF44_16860</name>
</gene>
<protein>
    <submittedName>
        <fullName evidence="1">Uncharacterized protein</fullName>
    </submittedName>
</protein>
<accession>A0A3G8H324</accession>
<organism evidence="1 2">
    <name type="scientific">Cupriavidus pauculus</name>
    <dbReference type="NCBI Taxonomy" id="82633"/>
    <lineage>
        <taxon>Bacteria</taxon>
        <taxon>Pseudomonadati</taxon>
        <taxon>Pseudomonadota</taxon>
        <taxon>Betaproteobacteria</taxon>
        <taxon>Burkholderiales</taxon>
        <taxon>Burkholderiaceae</taxon>
        <taxon>Cupriavidus</taxon>
    </lineage>
</organism>
<proteinExistence type="predicted"/>
<dbReference type="RefSeq" id="WP_124684705.1">
    <property type="nucleotide sequence ID" value="NZ_CP033969.1"/>
</dbReference>
<evidence type="ECO:0000313" key="2">
    <source>
        <dbReference type="Proteomes" id="UP000270411"/>
    </source>
</evidence>
<dbReference type="Proteomes" id="UP000270411">
    <property type="component" value="Chromosome 1"/>
</dbReference>
<evidence type="ECO:0000313" key="1">
    <source>
        <dbReference type="EMBL" id="AZG14953.1"/>
    </source>
</evidence>
<dbReference type="EMBL" id="CP033969">
    <property type="protein sequence ID" value="AZG14953.1"/>
    <property type="molecule type" value="Genomic_DNA"/>
</dbReference>
<dbReference type="KEGG" id="cpau:EHF44_16860"/>
<dbReference type="AlphaFoldDB" id="A0A3G8H324"/>
<reference evidence="2" key="1">
    <citation type="submission" date="2018-11" db="EMBL/GenBank/DDBJ databases">
        <title>FDA dAtabase for Regulatory Grade micrObial Sequences (FDA-ARGOS): Supporting development and validation of Infectious Disease Dx tests.</title>
        <authorList>
            <person name="Goldberg B."/>
            <person name="Campos J."/>
            <person name="Tallon L."/>
            <person name="Sadzewicz L."/>
            <person name="Zhao X."/>
            <person name="Vavikolanu K."/>
            <person name="Mehta A."/>
            <person name="Aluvathingal J."/>
            <person name="Nadendla S."/>
            <person name="Geyer C."/>
            <person name="Nandy P."/>
            <person name="Yan Y."/>
            <person name="Sichtig H."/>
        </authorList>
    </citation>
    <scope>NUCLEOTIDE SEQUENCE [LARGE SCALE GENOMIC DNA]</scope>
    <source>
        <strain evidence="2">FDAARGOS_614</strain>
    </source>
</reference>
<dbReference type="OrthoDB" id="8688310at2"/>